<proteinExistence type="predicted"/>
<organism evidence="2 3">
    <name type="scientific">Dendrobium nobile</name>
    <name type="common">Orchid</name>
    <dbReference type="NCBI Taxonomy" id="94219"/>
    <lineage>
        <taxon>Eukaryota</taxon>
        <taxon>Viridiplantae</taxon>
        <taxon>Streptophyta</taxon>
        <taxon>Embryophyta</taxon>
        <taxon>Tracheophyta</taxon>
        <taxon>Spermatophyta</taxon>
        <taxon>Magnoliopsida</taxon>
        <taxon>Liliopsida</taxon>
        <taxon>Asparagales</taxon>
        <taxon>Orchidaceae</taxon>
        <taxon>Epidendroideae</taxon>
        <taxon>Malaxideae</taxon>
        <taxon>Dendrobiinae</taxon>
        <taxon>Dendrobium</taxon>
    </lineage>
</organism>
<evidence type="ECO:0000313" key="3">
    <source>
        <dbReference type="Proteomes" id="UP000829196"/>
    </source>
</evidence>
<dbReference type="InterPro" id="IPR007402">
    <property type="entry name" value="DUF455"/>
</dbReference>
<evidence type="ECO:0000313" key="2">
    <source>
        <dbReference type="EMBL" id="KAI0492017.1"/>
    </source>
</evidence>
<reference evidence="2" key="1">
    <citation type="journal article" date="2022" name="Front. Genet.">
        <title>Chromosome-Scale Assembly of the Dendrobium nobile Genome Provides Insights Into the Molecular Mechanism of the Biosynthesis of the Medicinal Active Ingredient of Dendrobium.</title>
        <authorList>
            <person name="Xu Q."/>
            <person name="Niu S.-C."/>
            <person name="Li K.-L."/>
            <person name="Zheng P.-J."/>
            <person name="Zhang X.-J."/>
            <person name="Jia Y."/>
            <person name="Liu Y."/>
            <person name="Niu Y.-X."/>
            <person name="Yu L.-H."/>
            <person name="Chen D.-F."/>
            <person name="Zhang G.-Q."/>
        </authorList>
    </citation>
    <scope>NUCLEOTIDE SEQUENCE</scope>
    <source>
        <tissue evidence="2">Leaf</tissue>
    </source>
</reference>
<dbReference type="OrthoDB" id="426882at2759"/>
<dbReference type="EMBL" id="JAGYWB010000018">
    <property type="protein sequence ID" value="KAI0492017.1"/>
    <property type="molecule type" value="Genomic_DNA"/>
</dbReference>
<name>A0A8T3A6C3_DENNO</name>
<dbReference type="PANTHER" id="PTHR42782:SF4">
    <property type="entry name" value="DUF455 DOMAIN-CONTAINING PROTEIN"/>
    <property type="match status" value="1"/>
</dbReference>
<dbReference type="PANTHER" id="PTHR42782">
    <property type="entry name" value="SI:CH73-314G15.3"/>
    <property type="match status" value="1"/>
</dbReference>
<dbReference type="CDD" id="cd00657">
    <property type="entry name" value="Ferritin_like"/>
    <property type="match status" value="1"/>
</dbReference>
<feature type="region of interest" description="Disordered" evidence="1">
    <location>
        <begin position="43"/>
        <end position="64"/>
    </location>
</feature>
<dbReference type="InterPro" id="IPR009078">
    <property type="entry name" value="Ferritin-like_SF"/>
</dbReference>
<dbReference type="Pfam" id="PF04305">
    <property type="entry name" value="DUF455"/>
    <property type="match status" value="1"/>
</dbReference>
<dbReference type="Proteomes" id="UP000829196">
    <property type="component" value="Unassembled WGS sequence"/>
</dbReference>
<evidence type="ECO:0000256" key="1">
    <source>
        <dbReference type="SAM" id="MobiDB-lite"/>
    </source>
</evidence>
<accession>A0A8T3A6C3</accession>
<protein>
    <submittedName>
        <fullName evidence="2">Uncharacterized protein</fullName>
    </submittedName>
</protein>
<dbReference type="SUPFAM" id="SSF47240">
    <property type="entry name" value="Ferritin-like"/>
    <property type="match status" value="1"/>
</dbReference>
<gene>
    <name evidence="2" type="ORF">KFK09_026282</name>
</gene>
<comment type="caution">
    <text evidence="2">The sequence shown here is derived from an EMBL/GenBank/DDBJ whole genome shotgun (WGS) entry which is preliminary data.</text>
</comment>
<keyword evidence="3" id="KW-1185">Reference proteome</keyword>
<dbReference type="AlphaFoldDB" id="A0A8T3A6C3"/>
<sequence length="363" mass="40749">MITTPSRYWMLYRSKHPFKQSSTPQLRCNYSVLHEWRNGPINENRSWGPAGPQPSELRTPTSFGDDSTASFSSLADYASLILSTPDPLLKSRLSHLAFSRWSSYCLPVGVVCPPDRPARPARPILVPPREIQTHKSSGLPLNAYLLHNLAHVELNAIDLAWDTVARFSPLHDLLGDEFFSDFARVADDESRHFAWCSQRLTELGFSYGDMPAHNFLWRECNKSSGDVAARLAIIPLVQEARGLDAGPRLVQKLIGFGDHKTSNIVAMIAEEEVAHVAVGVFWFTQLCQKMGRTPCDTFKDLLKGYSVELKGPFNYAARDKAGIPRDWYDDDSLIQDATKKRLSEVQDRLATIISMEQESSKLG</sequence>